<dbReference type="Proteomes" id="UP000812961">
    <property type="component" value="Unassembled WGS sequence"/>
</dbReference>
<organism evidence="1 2">
    <name type="scientific">Chitinophaga rhizophila</name>
    <dbReference type="NCBI Taxonomy" id="2866212"/>
    <lineage>
        <taxon>Bacteria</taxon>
        <taxon>Pseudomonadati</taxon>
        <taxon>Bacteroidota</taxon>
        <taxon>Chitinophagia</taxon>
        <taxon>Chitinophagales</taxon>
        <taxon>Chitinophagaceae</taxon>
        <taxon>Chitinophaga</taxon>
    </lineage>
</organism>
<protein>
    <recommendedName>
        <fullName evidence="3">ADP-heptose:LPS heptosyltransferase</fullName>
    </recommendedName>
</protein>
<name>A0ABS7G7C9_9BACT</name>
<keyword evidence="2" id="KW-1185">Reference proteome</keyword>
<reference evidence="1 2" key="1">
    <citation type="submission" date="2021-08" db="EMBL/GenBank/DDBJ databases">
        <title>The genome sequence of Chitinophaga sp. B61.</title>
        <authorList>
            <person name="Zhang X."/>
        </authorList>
    </citation>
    <scope>NUCLEOTIDE SEQUENCE [LARGE SCALE GENOMIC DNA]</scope>
    <source>
        <strain evidence="1 2">B61</strain>
    </source>
</reference>
<evidence type="ECO:0000313" key="1">
    <source>
        <dbReference type="EMBL" id="MBW8683311.1"/>
    </source>
</evidence>
<dbReference type="Gene3D" id="3.40.50.2000">
    <property type="entry name" value="Glycogen Phosphorylase B"/>
    <property type="match status" value="1"/>
</dbReference>
<dbReference type="EMBL" id="JAICCF010000001">
    <property type="protein sequence ID" value="MBW8683311.1"/>
    <property type="molecule type" value="Genomic_DNA"/>
</dbReference>
<evidence type="ECO:0000313" key="2">
    <source>
        <dbReference type="Proteomes" id="UP000812961"/>
    </source>
</evidence>
<evidence type="ECO:0008006" key="3">
    <source>
        <dbReference type="Google" id="ProtNLM"/>
    </source>
</evidence>
<dbReference type="SUPFAM" id="SSF53756">
    <property type="entry name" value="UDP-Glycosyltransferase/glycogen phosphorylase"/>
    <property type="match status" value="1"/>
</dbReference>
<dbReference type="RefSeq" id="WP_220248532.1">
    <property type="nucleotide sequence ID" value="NZ_JAICCF010000001.1"/>
</dbReference>
<sequence>MNVLENTLDVIRKNTANIHVENIRNVLIIYEEKTFYIGDTCILFDNLRYVRTFFHKAKVELNFLNKKNMRYYHALLANNPNFDSIRDDDWADIDFSKYDLLICVTYKEQALLEFLHDTYQDLLTKDQFRLAICSFSEGILVPLKNITYVFPEYQPLRDYTLASSATTPCELYLTTEENEWANTWLASQGVGEEDDLYIMFDSASERHKLLDIRVYFDLLGWLLEQPNVKVLIFDEKDIGKSAFYLEWLGEEKMNNIIISKKLGFREDLTLIGSKYTKVVLGPCTGLMHCASSIFNNLLINGLAIDNIPLLVTYTGQYIGENNNINVWWGNAPLVNCLLLKEIDQRKQIVLLRDLTAEERNVKDSLPCSEYTFEMLVDFLSARLPVSL</sequence>
<comment type="caution">
    <text evidence="1">The sequence shown here is derived from an EMBL/GenBank/DDBJ whole genome shotgun (WGS) entry which is preliminary data.</text>
</comment>
<proteinExistence type="predicted"/>
<gene>
    <name evidence="1" type="ORF">K1Y79_03110</name>
</gene>
<accession>A0ABS7G7C9</accession>